<dbReference type="GO" id="GO:0006357">
    <property type="term" value="P:regulation of transcription by RNA polymerase II"/>
    <property type="evidence" value="ECO:0007669"/>
    <property type="project" value="TreeGrafter"/>
</dbReference>
<protein>
    <submittedName>
        <fullName evidence="2">N-lysine methyltransferase SETD8</fullName>
    </submittedName>
</protein>
<dbReference type="GO" id="GO:0005700">
    <property type="term" value="C:polytene chromosome"/>
    <property type="evidence" value="ECO:0007669"/>
    <property type="project" value="TreeGrafter"/>
</dbReference>
<dbReference type="Pfam" id="PF00856">
    <property type="entry name" value="SET"/>
    <property type="match status" value="1"/>
</dbReference>
<dbReference type="PANTHER" id="PTHR46167">
    <property type="entry name" value="N-LYSINE METHYLTRANSFERASE KMT5A"/>
    <property type="match status" value="1"/>
</dbReference>
<reference evidence="2" key="1">
    <citation type="submission" date="2018-10" db="EMBL/GenBank/DDBJ databases">
        <title>Transcriptome assembly of Aceria tosichella (Wheat curl mite) Type 2.</title>
        <authorList>
            <person name="Scully E.D."/>
            <person name="Geib S.M."/>
            <person name="Palmer N.A."/>
            <person name="Gupta A.K."/>
            <person name="Sarath G."/>
            <person name="Tatineni S."/>
        </authorList>
    </citation>
    <scope>NUCLEOTIDE SEQUENCE</scope>
    <source>
        <strain evidence="2">LincolnNE</strain>
    </source>
</reference>
<dbReference type="PROSITE" id="PS50280">
    <property type="entry name" value="SET"/>
    <property type="match status" value="1"/>
</dbReference>
<dbReference type="GO" id="GO:0042799">
    <property type="term" value="F:histone H4K20 methyltransferase activity"/>
    <property type="evidence" value="ECO:0007669"/>
    <property type="project" value="TreeGrafter"/>
</dbReference>
<dbReference type="InterPro" id="IPR051760">
    <property type="entry name" value="KMT5A"/>
</dbReference>
<dbReference type="GO" id="GO:0043516">
    <property type="term" value="P:regulation of DNA damage response, signal transduction by p53 class mediator"/>
    <property type="evidence" value="ECO:0007669"/>
    <property type="project" value="TreeGrafter"/>
</dbReference>
<dbReference type="InterPro" id="IPR001214">
    <property type="entry name" value="SET_dom"/>
</dbReference>
<dbReference type="AlphaFoldDB" id="A0A6G1SD01"/>
<evidence type="ECO:0000313" key="2">
    <source>
        <dbReference type="EMBL" id="MDE48037.1"/>
    </source>
</evidence>
<dbReference type="GO" id="GO:0005634">
    <property type="term" value="C:nucleus"/>
    <property type="evidence" value="ECO:0007669"/>
    <property type="project" value="TreeGrafter"/>
</dbReference>
<dbReference type="SUPFAM" id="SSF82199">
    <property type="entry name" value="SET domain"/>
    <property type="match status" value="1"/>
</dbReference>
<dbReference type="InterPro" id="IPR046341">
    <property type="entry name" value="SET_dom_sf"/>
</dbReference>
<accession>A0A6G1SD01</accession>
<keyword evidence="2" id="KW-0808">Transferase</keyword>
<dbReference type="GO" id="GO:0032259">
    <property type="term" value="P:methylation"/>
    <property type="evidence" value="ECO:0007669"/>
    <property type="project" value="UniProtKB-KW"/>
</dbReference>
<gene>
    <name evidence="2" type="primary">SETD8</name>
    <name evidence="2" type="ORF">g.21021</name>
</gene>
<organism evidence="2">
    <name type="scientific">Aceria tosichella</name>
    <name type="common">wheat curl mite</name>
    <dbReference type="NCBI Taxonomy" id="561515"/>
    <lineage>
        <taxon>Eukaryota</taxon>
        <taxon>Metazoa</taxon>
        <taxon>Ecdysozoa</taxon>
        <taxon>Arthropoda</taxon>
        <taxon>Chelicerata</taxon>
        <taxon>Arachnida</taxon>
        <taxon>Acari</taxon>
        <taxon>Acariformes</taxon>
        <taxon>Trombidiformes</taxon>
        <taxon>Prostigmata</taxon>
        <taxon>Eupodina</taxon>
        <taxon>Eriophyoidea</taxon>
        <taxon>Eriophyidae</taxon>
        <taxon>Eriophyinae</taxon>
        <taxon>Aceriini</taxon>
        <taxon>Aceria</taxon>
    </lineage>
</organism>
<feature type="domain" description="SET" evidence="1">
    <location>
        <begin position="46"/>
        <end position="170"/>
    </location>
</feature>
<dbReference type="EMBL" id="GGYP01003266">
    <property type="protein sequence ID" value="MDE48037.1"/>
    <property type="molecule type" value="Transcribed_RNA"/>
</dbReference>
<keyword evidence="2" id="KW-0489">Methyltransferase</keyword>
<evidence type="ECO:0000259" key="1">
    <source>
        <dbReference type="PROSITE" id="PS50280"/>
    </source>
</evidence>
<sequence length="186" mass="22364">MVLKNGDIRSFYRTTRSRTTQENFSAKENKNKYILHHIEQQKDPREQIERREDPLETKGRYGVFAKRRIQRGAFICEYAGDLIDKREAEKRDIIYELKSKGSYMFYFNWNNRCYCLDATEPTNRLGRLVNHSRKRPNCKMEIFTHDNKPYLILTAIRDIEPNEELLYDYGERNKDVIKANPWLEDS</sequence>
<dbReference type="Gene3D" id="2.170.270.10">
    <property type="entry name" value="SET domain"/>
    <property type="match status" value="1"/>
</dbReference>
<dbReference type="PANTHER" id="PTHR46167:SF1">
    <property type="entry name" value="N-LYSINE METHYLTRANSFERASE KMT5A"/>
    <property type="match status" value="1"/>
</dbReference>
<name>A0A6G1SD01_9ACAR</name>
<proteinExistence type="predicted"/>
<dbReference type="SMART" id="SM00317">
    <property type="entry name" value="SET"/>
    <property type="match status" value="1"/>
</dbReference>